<evidence type="ECO:0000313" key="5">
    <source>
        <dbReference type="EMBL" id="MBC5788313.1"/>
    </source>
</evidence>
<keyword evidence="3" id="KW-0443">Lipid metabolism</keyword>
<keyword evidence="3" id="KW-0276">Fatty acid metabolism</keyword>
<evidence type="ECO:0000313" key="6">
    <source>
        <dbReference type="Proteomes" id="UP000649151"/>
    </source>
</evidence>
<dbReference type="NCBIfam" id="TIGR00531">
    <property type="entry name" value="BCCP"/>
    <property type="match status" value="1"/>
</dbReference>
<dbReference type="EMBL" id="JACOQK010000001">
    <property type="protein sequence ID" value="MBC5788313.1"/>
    <property type="molecule type" value="Genomic_DNA"/>
</dbReference>
<reference evidence="5 6" key="1">
    <citation type="submission" date="2020-08" db="EMBL/GenBank/DDBJ databases">
        <title>Genome public.</title>
        <authorList>
            <person name="Liu C."/>
            <person name="Sun Q."/>
        </authorList>
    </citation>
    <scope>NUCLEOTIDE SEQUENCE [LARGE SCALE GENOMIC DNA]</scope>
    <source>
        <strain evidence="5 6">NSJ-27</strain>
    </source>
</reference>
<dbReference type="RefSeq" id="WP_069987961.1">
    <property type="nucleotide sequence ID" value="NZ_JACOQK010000001.1"/>
</dbReference>
<comment type="function">
    <text evidence="3">This protein is a component of the acetyl coenzyme A carboxylase complex; first, biotin carboxylase catalyzes the carboxylation of the carrier protein and then the transcarboxylase transfers the carboxyl group to form malonyl-CoA.</text>
</comment>
<keyword evidence="3" id="KW-0275">Fatty acid biosynthesis</keyword>
<comment type="pathway">
    <text evidence="3">Lipid metabolism; fatty acid biosynthesis.</text>
</comment>
<keyword evidence="3" id="KW-0444">Lipid biosynthesis</keyword>
<dbReference type="PROSITE" id="PS50968">
    <property type="entry name" value="BIOTINYL_LIPOYL"/>
    <property type="match status" value="1"/>
</dbReference>
<accession>A0ABR7ITA7</accession>
<keyword evidence="6" id="KW-1185">Reference proteome</keyword>
<dbReference type="InterPro" id="IPR011053">
    <property type="entry name" value="Single_hybrid_motif"/>
</dbReference>
<dbReference type="InterPro" id="IPR050709">
    <property type="entry name" value="Biotin_Carboxyl_Carrier/Decarb"/>
</dbReference>
<dbReference type="InterPro" id="IPR001249">
    <property type="entry name" value="AcCoA_biotinCC"/>
</dbReference>
<feature type="domain" description="Lipoyl-binding" evidence="4">
    <location>
        <begin position="79"/>
        <end position="155"/>
    </location>
</feature>
<dbReference type="InterPro" id="IPR000089">
    <property type="entry name" value="Biotin_lipoyl"/>
</dbReference>
<dbReference type="SUPFAM" id="SSF51230">
    <property type="entry name" value="Single hybrid motif"/>
    <property type="match status" value="1"/>
</dbReference>
<evidence type="ECO:0000256" key="2">
    <source>
        <dbReference type="ARBA" id="ARBA00023267"/>
    </source>
</evidence>
<dbReference type="Proteomes" id="UP000649151">
    <property type="component" value="Unassembled WGS sequence"/>
</dbReference>
<evidence type="ECO:0000256" key="1">
    <source>
        <dbReference type="ARBA" id="ARBA00017562"/>
    </source>
</evidence>
<comment type="caution">
    <text evidence="5">The sequence shown here is derived from an EMBL/GenBank/DDBJ whole genome shotgun (WGS) entry which is preliminary data.</text>
</comment>
<keyword evidence="2 3" id="KW-0092">Biotin</keyword>
<proteinExistence type="predicted"/>
<sequence>MANFTFETETIDYLIDKVAKSGITKLKLKSDDFEIEIEAQKEKETVVTTVAAPSAAAPIAPVTAANTAVPTEAAPELSGNVVKSPIIGTFYASPSPDKAPYVSVGQTVQKGDVLFIVESMKLMNEIKSEYSGKVAQILVQNGDSVDYNQPIMVIE</sequence>
<dbReference type="PRINTS" id="PR01071">
    <property type="entry name" value="ACOABIOTINCC"/>
</dbReference>
<dbReference type="Pfam" id="PF00364">
    <property type="entry name" value="Biotin_lipoyl"/>
    <property type="match status" value="1"/>
</dbReference>
<dbReference type="Gene3D" id="2.40.50.100">
    <property type="match status" value="1"/>
</dbReference>
<gene>
    <name evidence="5" type="primary">accB</name>
    <name evidence="5" type="ORF">H8Z77_09830</name>
</gene>
<protein>
    <recommendedName>
        <fullName evidence="1 3">Biotin carboxyl carrier protein of acetyl-CoA carboxylase</fullName>
    </recommendedName>
</protein>
<evidence type="ECO:0000256" key="3">
    <source>
        <dbReference type="RuleBase" id="RU364072"/>
    </source>
</evidence>
<dbReference type="PANTHER" id="PTHR45266:SF3">
    <property type="entry name" value="OXALOACETATE DECARBOXYLASE ALPHA CHAIN"/>
    <property type="match status" value="1"/>
</dbReference>
<name>A0ABR7ITA7_9CLOT</name>
<organism evidence="5 6">
    <name type="scientific">Clostridium facile</name>
    <dbReference type="NCBI Taxonomy" id="2763035"/>
    <lineage>
        <taxon>Bacteria</taxon>
        <taxon>Bacillati</taxon>
        <taxon>Bacillota</taxon>
        <taxon>Clostridia</taxon>
        <taxon>Eubacteriales</taxon>
        <taxon>Clostridiaceae</taxon>
        <taxon>Clostridium</taxon>
    </lineage>
</organism>
<evidence type="ECO:0000259" key="4">
    <source>
        <dbReference type="PROSITE" id="PS50968"/>
    </source>
</evidence>
<dbReference type="PANTHER" id="PTHR45266">
    <property type="entry name" value="OXALOACETATE DECARBOXYLASE ALPHA CHAIN"/>
    <property type="match status" value="1"/>
</dbReference>
<dbReference type="CDD" id="cd06850">
    <property type="entry name" value="biotinyl_domain"/>
    <property type="match status" value="1"/>
</dbReference>